<dbReference type="CDD" id="cd00565">
    <property type="entry name" value="Ubl_ThiS"/>
    <property type="match status" value="1"/>
</dbReference>
<dbReference type="EMBL" id="RMBX01000015">
    <property type="protein sequence ID" value="RPD38453.1"/>
    <property type="molecule type" value="Genomic_DNA"/>
</dbReference>
<organism evidence="1 2">
    <name type="scientific">Chitinophaga barathri</name>
    <dbReference type="NCBI Taxonomy" id="1647451"/>
    <lineage>
        <taxon>Bacteria</taxon>
        <taxon>Pseudomonadati</taxon>
        <taxon>Bacteroidota</taxon>
        <taxon>Chitinophagia</taxon>
        <taxon>Chitinophagales</taxon>
        <taxon>Chitinophagaceae</taxon>
        <taxon>Chitinophaga</taxon>
    </lineage>
</organism>
<dbReference type="SUPFAM" id="SSF54285">
    <property type="entry name" value="MoaD/ThiS"/>
    <property type="match status" value="1"/>
</dbReference>
<gene>
    <name evidence="1" type="primary">thiS</name>
    <name evidence="1" type="ORF">EG028_24595</name>
</gene>
<dbReference type="PANTHER" id="PTHR34472:SF1">
    <property type="entry name" value="SULFUR CARRIER PROTEIN THIS"/>
    <property type="match status" value="1"/>
</dbReference>
<dbReference type="NCBIfam" id="TIGR01683">
    <property type="entry name" value="thiS"/>
    <property type="match status" value="1"/>
</dbReference>
<dbReference type="Proteomes" id="UP000279089">
    <property type="component" value="Unassembled WGS sequence"/>
</dbReference>
<accession>A0A3N4MSQ8</accession>
<proteinExistence type="predicted"/>
<sequence>MEVLVNNKLYAVQPETTLAALLQFIQISTRKGIAVAVNQKVVPRLNWNAITLRPADQVTIIQATQGG</sequence>
<dbReference type="Gene3D" id="3.10.20.30">
    <property type="match status" value="1"/>
</dbReference>
<comment type="caution">
    <text evidence="1">The sequence shown here is derived from an EMBL/GenBank/DDBJ whole genome shotgun (WGS) entry which is preliminary data.</text>
</comment>
<keyword evidence="2" id="KW-1185">Reference proteome</keyword>
<protein>
    <submittedName>
        <fullName evidence="1">Sulfur carrier protein ThiS</fullName>
    </submittedName>
</protein>
<evidence type="ECO:0000313" key="1">
    <source>
        <dbReference type="EMBL" id="RPD38453.1"/>
    </source>
</evidence>
<dbReference type="InterPro" id="IPR016155">
    <property type="entry name" value="Mopterin_synth/thiamin_S_b"/>
</dbReference>
<evidence type="ECO:0000313" key="2">
    <source>
        <dbReference type="Proteomes" id="UP000279089"/>
    </source>
</evidence>
<dbReference type="AlphaFoldDB" id="A0A3N4MSQ8"/>
<dbReference type="InterPro" id="IPR010035">
    <property type="entry name" value="Thi_S"/>
</dbReference>
<reference evidence="2" key="1">
    <citation type="submission" date="2018-11" db="EMBL/GenBank/DDBJ databases">
        <title>Chitinophaga lutea sp.nov., isolate from arsenic contaminated soil.</title>
        <authorList>
            <person name="Zong Y."/>
        </authorList>
    </citation>
    <scope>NUCLEOTIDE SEQUENCE [LARGE SCALE GENOMIC DNA]</scope>
    <source>
        <strain evidence="2">YLT18</strain>
    </source>
</reference>
<dbReference type="OrthoDB" id="1525151at2"/>
<dbReference type="PANTHER" id="PTHR34472">
    <property type="entry name" value="SULFUR CARRIER PROTEIN THIS"/>
    <property type="match status" value="1"/>
</dbReference>
<name>A0A3N4MSQ8_9BACT</name>
<dbReference type="InterPro" id="IPR003749">
    <property type="entry name" value="ThiS/MoaD-like"/>
</dbReference>
<dbReference type="Pfam" id="PF02597">
    <property type="entry name" value="ThiS"/>
    <property type="match status" value="1"/>
</dbReference>
<dbReference type="RefSeq" id="WP_120518950.1">
    <property type="nucleotide sequence ID" value="NZ_QXZY01000015.1"/>
</dbReference>
<dbReference type="InterPro" id="IPR012675">
    <property type="entry name" value="Beta-grasp_dom_sf"/>
</dbReference>